<organism evidence="2 3">
    <name type="scientific">Porphyra umbilicalis</name>
    <name type="common">Purple laver</name>
    <name type="synonym">Red alga</name>
    <dbReference type="NCBI Taxonomy" id="2786"/>
    <lineage>
        <taxon>Eukaryota</taxon>
        <taxon>Rhodophyta</taxon>
        <taxon>Bangiophyceae</taxon>
        <taxon>Bangiales</taxon>
        <taxon>Bangiaceae</taxon>
        <taxon>Porphyra</taxon>
    </lineage>
</organism>
<accession>A0A1X6PHR5</accession>
<dbReference type="AlphaFoldDB" id="A0A1X6PHR5"/>
<evidence type="ECO:0000313" key="3">
    <source>
        <dbReference type="Proteomes" id="UP000218209"/>
    </source>
</evidence>
<evidence type="ECO:0000313" key="2">
    <source>
        <dbReference type="EMBL" id="OSX80268.1"/>
    </source>
</evidence>
<reference evidence="2 3" key="1">
    <citation type="submission" date="2017-03" db="EMBL/GenBank/DDBJ databases">
        <title>WGS assembly of Porphyra umbilicalis.</title>
        <authorList>
            <person name="Brawley S.H."/>
            <person name="Blouin N.A."/>
            <person name="Ficko-Blean E."/>
            <person name="Wheeler G.L."/>
            <person name="Lohr M."/>
            <person name="Goodson H.V."/>
            <person name="Jenkins J.W."/>
            <person name="Blaby-Haas C.E."/>
            <person name="Helliwell K.E."/>
            <person name="Chan C."/>
            <person name="Marriage T."/>
            <person name="Bhattacharya D."/>
            <person name="Klein A.S."/>
            <person name="Badis Y."/>
            <person name="Brodie J."/>
            <person name="Cao Y."/>
            <person name="Collen J."/>
            <person name="Dittami S.M."/>
            <person name="Gachon C.M."/>
            <person name="Green B.R."/>
            <person name="Karpowicz S."/>
            <person name="Kim J.W."/>
            <person name="Kudahl U."/>
            <person name="Lin S."/>
            <person name="Michel G."/>
            <person name="Mittag M."/>
            <person name="Olson B.J."/>
            <person name="Pangilinan J."/>
            <person name="Peng Y."/>
            <person name="Qiu H."/>
            <person name="Shu S."/>
            <person name="Singer J.T."/>
            <person name="Smith A.G."/>
            <person name="Sprecher B.N."/>
            <person name="Wagner V."/>
            <person name="Wang W."/>
            <person name="Wang Z.-Y."/>
            <person name="Yan J."/>
            <person name="Yarish C."/>
            <person name="Zoeuner-Riek S."/>
            <person name="Zhuang Y."/>
            <person name="Zou Y."/>
            <person name="Lindquist E.A."/>
            <person name="Grimwood J."/>
            <person name="Barry K."/>
            <person name="Rokhsar D.S."/>
            <person name="Schmutz J."/>
            <person name="Stiller J.W."/>
            <person name="Grossman A.R."/>
            <person name="Prochnik S.E."/>
        </authorList>
    </citation>
    <scope>NUCLEOTIDE SEQUENCE [LARGE SCALE GENOMIC DNA]</scope>
    <source>
        <strain evidence="2">4086291</strain>
    </source>
</reference>
<feature type="region of interest" description="Disordered" evidence="1">
    <location>
        <begin position="1"/>
        <end position="114"/>
    </location>
</feature>
<dbReference type="EMBL" id="KV918778">
    <property type="protein sequence ID" value="OSX80268.1"/>
    <property type="molecule type" value="Genomic_DNA"/>
</dbReference>
<protein>
    <submittedName>
        <fullName evidence="2">Uncharacterized protein</fullName>
    </submittedName>
</protein>
<dbReference type="Proteomes" id="UP000218209">
    <property type="component" value="Unassembled WGS sequence"/>
</dbReference>
<proteinExistence type="predicted"/>
<gene>
    <name evidence="2" type="ORF">BU14_0056s0050</name>
</gene>
<evidence type="ECO:0000256" key="1">
    <source>
        <dbReference type="SAM" id="MobiDB-lite"/>
    </source>
</evidence>
<name>A0A1X6PHR5_PORUM</name>
<sequence>MRRLLHRLLPRPDGGPTGYGRVEPAEPRGTPQGPAENRPSAGRWAPGGCGGLLPPPPPGRGGRRTRPATQGRPATSRRRGFISPADGQGNARGDRQALPSLTRPTTPPSRPLAFSFPSPCSSGLAPSASPLPSLGSLGCLDKCGVARAPRRSREPTTCVACRNLHLIFN</sequence>
<keyword evidence="3" id="KW-1185">Reference proteome</keyword>